<comment type="caution">
    <text evidence="2">The sequence shown here is derived from an EMBL/GenBank/DDBJ whole genome shotgun (WGS) entry which is preliminary data.</text>
</comment>
<organism evidence="2 3">
    <name type="scientific">Tenacibaculum polynesiense</name>
    <dbReference type="NCBI Taxonomy" id="3137857"/>
    <lineage>
        <taxon>Bacteria</taxon>
        <taxon>Pseudomonadati</taxon>
        <taxon>Bacteroidota</taxon>
        <taxon>Flavobacteriia</taxon>
        <taxon>Flavobacteriales</taxon>
        <taxon>Flavobacteriaceae</taxon>
        <taxon>Tenacibaculum</taxon>
    </lineage>
</organism>
<feature type="domain" description="DUF6089" evidence="1">
    <location>
        <begin position="5"/>
        <end position="221"/>
    </location>
</feature>
<evidence type="ECO:0000259" key="1">
    <source>
        <dbReference type="Pfam" id="PF19573"/>
    </source>
</evidence>
<evidence type="ECO:0000313" key="3">
    <source>
        <dbReference type="Proteomes" id="UP001497527"/>
    </source>
</evidence>
<dbReference type="Gene3D" id="2.40.160.20">
    <property type="match status" value="1"/>
</dbReference>
<gene>
    <name evidence="2" type="ORF">T190423A01A_10767</name>
</gene>
<sequence>MGKRILFILLLSSIGFVQGQSHEIGLFLGGSNYVGDIGRTNYIYPNEFAGGIVYKYNLNPRIALRANYNLIPISGNDKDAENAFRQQSGRSFTNTIHEFAAGVEFNFYEYNIAEYRTSFTPYILAQIATINHKSFNRLVNTNTIEVKNSFSYALPVGIGIKGRLTSDLAFAVETGARYTFTDQLDYSTSAVQSLNFEGNGNDWYFFSGISIVYTFGRPACYNGLTK</sequence>
<dbReference type="SUPFAM" id="SSF56925">
    <property type="entry name" value="OMPA-like"/>
    <property type="match status" value="1"/>
</dbReference>
<proteinExistence type="predicted"/>
<reference evidence="2 3" key="1">
    <citation type="submission" date="2024-05" db="EMBL/GenBank/DDBJ databases">
        <authorList>
            <person name="Duchaud E."/>
        </authorList>
    </citation>
    <scope>NUCLEOTIDE SEQUENCE [LARGE SCALE GENOMIC DNA]</scope>
    <source>
        <strain evidence="2">Ena-SAMPLE-TAB-13-05-2024-13:56:06:370-140308</strain>
    </source>
</reference>
<dbReference type="Proteomes" id="UP001497527">
    <property type="component" value="Unassembled WGS sequence"/>
</dbReference>
<accession>A0ABM9P9M6</accession>
<dbReference type="Pfam" id="PF19573">
    <property type="entry name" value="DUF6089"/>
    <property type="match status" value="1"/>
</dbReference>
<name>A0ABM9P9M6_9FLAO</name>
<dbReference type="InterPro" id="IPR045743">
    <property type="entry name" value="DUF6089"/>
</dbReference>
<evidence type="ECO:0000313" key="2">
    <source>
        <dbReference type="EMBL" id="CAL2102204.1"/>
    </source>
</evidence>
<dbReference type="EMBL" id="CAXJIO010000010">
    <property type="protein sequence ID" value="CAL2102204.1"/>
    <property type="molecule type" value="Genomic_DNA"/>
</dbReference>
<protein>
    <submittedName>
        <fullName evidence="2">OMP_b-brl domain-containing protein</fullName>
    </submittedName>
</protein>
<dbReference type="RefSeq" id="WP_348714318.1">
    <property type="nucleotide sequence ID" value="NZ_CAXJIO010000010.1"/>
</dbReference>
<keyword evidence="3" id="KW-1185">Reference proteome</keyword>
<dbReference type="InterPro" id="IPR011250">
    <property type="entry name" value="OMP/PagP_B-barrel"/>
</dbReference>